<feature type="region of interest" description="Disordered" evidence="1">
    <location>
        <begin position="45"/>
        <end position="78"/>
    </location>
</feature>
<dbReference type="Pfam" id="PF04119">
    <property type="entry name" value="HSP9_HSP12"/>
    <property type="match status" value="1"/>
</dbReference>
<feature type="region of interest" description="Disordered" evidence="1">
    <location>
        <begin position="91"/>
        <end position="113"/>
    </location>
</feature>
<dbReference type="PIRSF" id="PIRSF002590">
    <property type="entry name" value="HSP9/HSP12_fun"/>
    <property type="match status" value="1"/>
</dbReference>
<organism evidence="2 3">
    <name type="scientific">Hanseniaspora uvarum</name>
    <name type="common">Yeast</name>
    <name type="synonym">Kloeckera apiculata</name>
    <dbReference type="NCBI Taxonomy" id="29833"/>
    <lineage>
        <taxon>Eukaryota</taxon>
        <taxon>Fungi</taxon>
        <taxon>Dikarya</taxon>
        <taxon>Ascomycota</taxon>
        <taxon>Saccharomycotina</taxon>
        <taxon>Saccharomycetes</taxon>
        <taxon>Saccharomycodales</taxon>
        <taxon>Saccharomycodaceae</taxon>
        <taxon>Hanseniaspora</taxon>
    </lineage>
</organism>
<dbReference type="VEuPathDB" id="FungiDB:AWRI3580_g3261"/>
<dbReference type="Gene3D" id="6.10.280.100">
    <property type="match status" value="1"/>
</dbReference>
<keyword evidence="3" id="KW-1185">Reference proteome</keyword>
<feature type="compositionally biased region" description="Polar residues" evidence="1">
    <location>
        <begin position="54"/>
        <end position="77"/>
    </location>
</feature>
<reference evidence="3" key="1">
    <citation type="journal article" date="2016" name="Genome Announc.">
        <title>Genome sequences of three species of Hanseniaspora isolated from spontaneous wine fermentations.</title>
        <authorList>
            <person name="Sternes P.R."/>
            <person name="Lee D."/>
            <person name="Kutyna D.R."/>
            <person name="Borneman A.R."/>
        </authorList>
    </citation>
    <scope>NUCLEOTIDE SEQUENCE [LARGE SCALE GENOMIC DNA]</scope>
    <source>
        <strain evidence="3">AWRI3580</strain>
    </source>
</reference>
<gene>
    <name evidence="2" type="ORF">AWRI3580_g3261</name>
</gene>
<accession>A0A1E5RD35</accession>
<proteinExistence type="predicted"/>
<evidence type="ECO:0000313" key="3">
    <source>
        <dbReference type="Proteomes" id="UP000095358"/>
    </source>
</evidence>
<name>A0A1E5RD35_HANUV</name>
<feature type="region of interest" description="Disordered" evidence="1">
    <location>
        <begin position="1"/>
        <end position="26"/>
    </location>
</feature>
<sequence length="113" mass="12350">MSDTGRKNFTDKASEALKPDSEKSYLEQAKETITDYADKAAAYLHPDSEKGVAQNVSDNISKGQDKSSNGKSFTESASEYLDEAKEKLGEYTQKGSKEAGDLKAEAQNKFAKE</sequence>
<dbReference type="EMBL" id="LPNN01000007">
    <property type="protein sequence ID" value="OEJ84807.1"/>
    <property type="molecule type" value="Genomic_DNA"/>
</dbReference>
<protein>
    <submittedName>
        <fullName evidence="2">Heat shock protein</fullName>
    </submittedName>
</protein>
<evidence type="ECO:0000313" key="2">
    <source>
        <dbReference type="EMBL" id="OEJ84807.1"/>
    </source>
</evidence>
<comment type="caution">
    <text evidence="2">The sequence shown here is derived from an EMBL/GenBank/DDBJ whole genome shotgun (WGS) entry which is preliminary data.</text>
</comment>
<evidence type="ECO:0000256" key="1">
    <source>
        <dbReference type="SAM" id="MobiDB-lite"/>
    </source>
</evidence>
<dbReference type="InterPro" id="IPR007250">
    <property type="entry name" value="HSP9_HSP12"/>
</dbReference>
<keyword evidence="2" id="KW-0346">Stress response</keyword>
<dbReference type="AlphaFoldDB" id="A0A1E5RD35"/>
<dbReference type="STRING" id="29833.A0A1E5RD35"/>
<dbReference type="Proteomes" id="UP000095358">
    <property type="component" value="Unassembled WGS sequence"/>
</dbReference>
<dbReference type="OrthoDB" id="2348401at2759"/>